<dbReference type="Proteomes" id="UP001168363">
    <property type="component" value="Unassembled WGS sequence"/>
</dbReference>
<evidence type="ECO:0000256" key="1">
    <source>
        <dbReference type="SAM" id="MobiDB-lite"/>
    </source>
</evidence>
<organism evidence="2 3">
    <name type="scientific">Nocardioides cremeus</name>
    <dbReference type="NCBI Taxonomy" id="3058044"/>
    <lineage>
        <taxon>Bacteria</taxon>
        <taxon>Bacillati</taxon>
        <taxon>Actinomycetota</taxon>
        <taxon>Actinomycetes</taxon>
        <taxon>Propionibacteriales</taxon>
        <taxon>Nocardioidaceae</taxon>
        <taxon>Nocardioides</taxon>
    </lineage>
</organism>
<comment type="caution">
    <text evidence="2">The sequence shown here is derived from an EMBL/GenBank/DDBJ whole genome shotgun (WGS) entry which is preliminary data.</text>
</comment>
<keyword evidence="3" id="KW-1185">Reference proteome</keyword>
<name>A0ABT8TNW4_9ACTN</name>
<dbReference type="EMBL" id="JAULSC010000002">
    <property type="protein sequence ID" value="MDO3394903.1"/>
    <property type="molecule type" value="Genomic_DNA"/>
</dbReference>
<feature type="compositionally biased region" description="Basic and acidic residues" evidence="1">
    <location>
        <begin position="51"/>
        <end position="76"/>
    </location>
</feature>
<feature type="region of interest" description="Disordered" evidence="1">
    <location>
        <begin position="43"/>
        <end position="76"/>
    </location>
</feature>
<gene>
    <name evidence="2" type="ORF">QWJ41_04175</name>
</gene>
<accession>A0ABT8TNW4</accession>
<evidence type="ECO:0000313" key="3">
    <source>
        <dbReference type="Proteomes" id="UP001168363"/>
    </source>
</evidence>
<dbReference type="RefSeq" id="WP_302705903.1">
    <property type="nucleotide sequence ID" value="NZ_JAULSC010000002.1"/>
</dbReference>
<protein>
    <submittedName>
        <fullName evidence="2">Uncharacterized protein</fullName>
    </submittedName>
</protein>
<sequence length="76" mass="8745">MTKHHLTPAQQKALREEGLVADVHEPHITESGLYLDAMPKGIKATRRRRSDRVTSYDAERMGLDPKRLPDNKEPKR</sequence>
<proteinExistence type="predicted"/>
<evidence type="ECO:0000313" key="2">
    <source>
        <dbReference type="EMBL" id="MDO3394903.1"/>
    </source>
</evidence>
<reference evidence="2" key="1">
    <citation type="submission" date="2023-06" db="EMBL/GenBank/DDBJ databases">
        <title>Genome sequence of Nocardioides sp. SOB44.</title>
        <authorList>
            <person name="Zhang G."/>
        </authorList>
    </citation>
    <scope>NUCLEOTIDE SEQUENCE</scope>
    <source>
        <strain evidence="2">SOB44</strain>
    </source>
</reference>